<dbReference type="PROSITE" id="PS50213">
    <property type="entry name" value="FAS1"/>
    <property type="match status" value="1"/>
</dbReference>
<proteinExistence type="predicted"/>
<evidence type="ECO:0000259" key="3">
    <source>
        <dbReference type="PROSITE" id="PS50213"/>
    </source>
</evidence>
<dbReference type="PANTHER" id="PTHR28156">
    <property type="entry name" value="FAS1 DOMAIN-CONTAINING PROTEIN YDR262W"/>
    <property type="match status" value="1"/>
</dbReference>
<comment type="caution">
    <text evidence="4">The sequence shown here is derived from an EMBL/GenBank/DDBJ whole genome shotgun (WGS) entry which is preliminary data.</text>
</comment>
<evidence type="ECO:0000256" key="2">
    <source>
        <dbReference type="SAM" id="SignalP"/>
    </source>
</evidence>
<accession>A0A168DP23</accession>
<sequence>MRLQYIPLLALAALPLTSARRVWKAPEKHIADGKVVDTSKSTTIVAARGLEDVSNEELPLIMYPNSNSNDHGNDNKDADSNQIILPDVLGKERGLNIFASLTRYIDDVSARLSDPSLNTTVLAPTNSALQKLDHKPWENGRDYHRYGEAAAYKGEAGQGRADKNLRTFVEGHVVPVSPWMEGEKVETLAGEQVVWEKRDGEIYIKPWDLKVERIATRTANGEVWILNDVIRS</sequence>
<dbReference type="Proteomes" id="UP000242877">
    <property type="component" value="Unassembled WGS sequence"/>
</dbReference>
<gene>
    <name evidence="4" type="ORF">AAP_00216</name>
</gene>
<evidence type="ECO:0000313" key="5">
    <source>
        <dbReference type="Proteomes" id="UP000242877"/>
    </source>
</evidence>
<protein>
    <submittedName>
        <fullName evidence="4">FAS1 domain protein</fullName>
    </submittedName>
</protein>
<feature type="signal peptide" evidence="2">
    <location>
        <begin position="1"/>
        <end position="19"/>
    </location>
</feature>
<organism evidence="4 5">
    <name type="scientific">Ascosphaera apis ARSEF 7405</name>
    <dbReference type="NCBI Taxonomy" id="392613"/>
    <lineage>
        <taxon>Eukaryota</taxon>
        <taxon>Fungi</taxon>
        <taxon>Dikarya</taxon>
        <taxon>Ascomycota</taxon>
        <taxon>Pezizomycotina</taxon>
        <taxon>Eurotiomycetes</taxon>
        <taxon>Eurotiomycetidae</taxon>
        <taxon>Onygenales</taxon>
        <taxon>Ascosphaeraceae</taxon>
        <taxon>Ascosphaera</taxon>
    </lineage>
</organism>
<dbReference type="OrthoDB" id="5551751at2759"/>
<name>A0A168DP23_9EURO</name>
<keyword evidence="5" id="KW-1185">Reference proteome</keyword>
<evidence type="ECO:0000256" key="1">
    <source>
        <dbReference type="ARBA" id="ARBA00022729"/>
    </source>
</evidence>
<keyword evidence="1 2" id="KW-0732">Signal</keyword>
<feature type="domain" description="FAS1" evidence="3">
    <location>
        <begin position="82"/>
        <end position="230"/>
    </location>
</feature>
<dbReference type="EMBL" id="AZGZ01000001">
    <property type="protein sequence ID" value="KZZ97955.1"/>
    <property type="molecule type" value="Genomic_DNA"/>
</dbReference>
<feature type="chain" id="PRO_5007896330" evidence="2">
    <location>
        <begin position="20"/>
        <end position="232"/>
    </location>
</feature>
<dbReference type="Gene3D" id="2.30.180.10">
    <property type="entry name" value="FAS1 domain"/>
    <property type="match status" value="1"/>
</dbReference>
<dbReference type="AlphaFoldDB" id="A0A168DP23"/>
<dbReference type="InterPro" id="IPR040200">
    <property type="entry name" value="Mug57-like"/>
</dbReference>
<dbReference type="Pfam" id="PF02469">
    <property type="entry name" value="Fasciclin"/>
    <property type="match status" value="1"/>
</dbReference>
<reference evidence="4 5" key="1">
    <citation type="journal article" date="2016" name="Genome Biol. Evol.">
        <title>Divergent and convergent evolution of fungal pathogenicity.</title>
        <authorList>
            <person name="Shang Y."/>
            <person name="Xiao G."/>
            <person name="Zheng P."/>
            <person name="Cen K."/>
            <person name="Zhan S."/>
            <person name="Wang C."/>
        </authorList>
    </citation>
    <scope>NUCLEOTIDE SEQUENCE [LARGE SCALE GENOMIC DNA]</scope>
    <source>
        <strain evidence="4 5">ARSEF 7405</strain>
    </source>
</reference>
<dbReference type="VEuPathDB" id="FungiDB:AAP_00216"/>
<dbReference type="InterPro" id="IPR000782">
    <property type="entry name" value="FAS1_domain"/>
</dbReference>
<dbReference type="PANTHER" id="PTHR28156:SF1">
    <property type="entry name" value="FAS1 DOMAIN-CONTAINING PROTEIN YDR262W"/>
    <property type="match status" value="1"/>
</dbReference>
<evidence type="ECO:0000313" key="4">
    <source>
        <dbReference type="EMBL" id="KZZ97955.1"/>
    </source>
</evidence>
<dbReference type="SUPFAM" id="SSF82153">
    <property type="entry name" value="FAS1 domain"/>
    <property type="match status" value="1"/>
</dbReference>
<dbReference type="InterPro" id="IPR036378">
    <property type="entry name" value="FAS1_dom_sf"/>
</dbReference>